<sequence length="139" mass="15423">MQASKDTPTLVKSPPTPPPEKHDYAASDTYTEDEYVVIEWEEDEAERAIDLANSADLSSSSLSATDLASSSHSHLSSSPSEEQMQQSWHGMPYDSNPDQHKAHWYHEWLRDKTVERSDPWGFSSTGVSRTASPARSATA</sequence>
<dbReference type="EMBL" id="VCHE01000190">
    <property type="protein sequence ID" value="KAB2569492.1"/>
    <property type="molecule type" value="Genomic_DNA"/>
</dbReference>
<proteinExistence type="predicted"/>
<feature type="compositionally biased region" description="Low complexity" evidence="1">
    <location>
        <begin position="128"/>
        <end position="139"/>
    </location>
</feature>
<feature type="region of interest" description="Disordered" evidence="1">
    <location>
        <begin position="51"/>
        <end position="96"/>
    </location>
</feature>
<protein>
    <submittedName>
        <fullName evidence="2">Uncharacterized protein</fullName>
    </submittedName>
</protein>
<dbReference type="OrthoDB" id="3945073at2759"/>
<organism evidence="2 3">
    <name type="scientific">Lasiodiplodia theobromae</name>
    <dbReference type="NCBI Taxonomy" id="45133"/>
    <lineage>
        <taxon>Eukaryota</taxon>
        <taxon>Fungi</taxon>
        <taxon>Dikarya</taxon>
        <taxon>Ascomycota</taxon>
        <taxon>Pezizomycotina</taxon>
        <taxon>Dothideomycetes</taxon>
        <taxon>Dothideomycetes incertae sedis</taxon>
        <taxon>Botryosphaeriales</taxon>
        <taxon>Botryosphaeriaceae</taxon>
        <taxon>Lasiodiplodia</taxon>
    </lineage>
</organism>
<feature type="compositionally biased region" description="Low complexity" evidence="1">
    <location>
        <begin position="51"/>
        <end position="87"/>
    </location>
</feature>
<accession>A0A5N5CW04</accession>
<evidence type="ECO:0000313" key="2">
    <source>
        <dbReference type="EMBL" id="KAB2569492.1"/>
    </source>
</evidence>
<gene>
    <name evidence="2" type="ORF">DBV05_g11830</name>
</gene>
<feature type="region of interest" description="Disordered" evidence="1">
    <location>
        <begin position="1"/>
        <end position="30"/>
    </location>
</feature>
<keyword evidence="3" id="KW-1185">Reference proteome</keyword>
<evidence type="ECO:0000256" key="1">
    <source>
        <dbReference type="SAM" id="MobiDB-lite"/>
    </source>
</evidence>
<dbReference type="AlphaFoldDB" id="A0A5N5CW04"/>
<comment type="caution">
    <text evidence="2">The sequence shown here is derived from an EMBL/GenBank/DDBJ whole genome shotgun (WGS) entry which is preliminary data.</text>
</comment>
<name>A0A5N5CW04_9PEZI</name>
<evidence type="ECO:0000313" key="3">
    <source>
        <dbReference type="Proteomes" id="UP000325902"/>
    </source>
</evidence>
<dbReference type="Proteomes" id="UP000325902">
    <property type="component" value="Unassembled WGS sequence"/>
</dbReference>
<reference evidence="2 3" key="1">
    <citation type="journal article" date="2019" name="Sci. Rep.">
        <title>A multi-omics analysis of the grapevine pathogen Lasiodiplodia theobromae reveals that temperature affects the expression of virulence- and pathogenicity-related genes.</title>
        <authorList>
            <person name="Felix C."/>
            <person name="Meneses R."/>
            <person name="Goncalves M.F.M."/>
            <person name="Tilleman L."/>
            <person name="Duarte A.S."/>
            <person name="Jorrin-Novo J.V."/>
            <person name="Van de Peer Y."/>
            <person name="Deforce D."/>
            <person name="Van Nieuwerburgh F."/>
            <person name="Esteves A.C."/>
            <person name="Alves A."/>
        </authorList>
    </citation>
    <scope>NUCLEOTIDE SEQUENCE [LARGE SCALE GENOMIC DNA]</scope>
    <source>
        <strain evidence="2 3">LA-SOL3</strain>
    </source>
</reference>
<feature type="region of interest" description="Disordered" evidence="1">
    <location>
        <begin position="116"/>
        <end position="139"/>
    </location>
</feature>